<gene>
    <name evidence="2" type="ORF">ACFFLS_04000</name>
</gene>
<name>A0ABV6BL81_9FLAO</name>
<keyword evidence="1" id="KW-0732">Signal</keyword>
<reference evidence="2 3" key="1">
    <citation type="submission" date="2024-09" db="EMBL/GenBank/DDBJ databases">
        <authorList>
            <person name="Sun Q."/>
            <person name="Mori K."/>
        </authorList>
    </citation>
    <scope>NUCLEOTIDE SEQUENCE [LARGE SCALE GENOMIC DNA]</scope>
    <source>
        <strain evidence="2 3">CGMCC 1.12926</strain>
    </source>
</reference>
<sequence>MNKKFFTLLVFALCFFTELVHAQQQDDKRIKIEITLKDGNKTIKGAVRSATFSFTRSVNNFSGTESTENKETNNYFFSLDFEKQDIALLTVFMKNKGGVDGQITMTDSYGKLPARKFEFTKARIDSLSDQINADYSSSYFSIICASMMIDGVNVN</sequence>
<feature type="chain" id="PRO_5045729964" evidence="1">
    <location>
        <begin position="23"/>
        <end position="155"/>
    </location>
</feature>
<keyword evidence="3" id="KW-1185">Reference proteome</keyword>
<organism evidence="2 3">
    <name type="scientific">Flavobacterium procerum</name>
    <dbReference type="NCBI Taxonomy" id="1455569"/>
    <lineage>
        <taxon>Bacteria</taxon>
        <taxon>Pseudomonadati</taxon>
        <taxon>Bacteroidota</taxon>
        <taxon>Flavobacteriia</taxon>
        <taxon>Flavobacteriales</taxon>
        <taxon>Flavobacteriaceae</taxon>
        <taxon>Flavobacterium</taxon>
    </lineage>
</organism>
<evidence type="ECO:0000313" key="3">
    <source>
        <dbReference type="Proteomes" id="UP001589734"/>
    </source>
</evidence>
<proteinExistence type="predicted"/>
<accession>A0ABV6BL81</accession>
<feature type="signal peptide" evidence="1">
    <location>
        <begin position="1"/>
        <end position="22"/>
    </location>
</feature>
<dbReference type="RefSeq" id="WP_379685396.1">
    <property type="nucleotide sequence ID" value="NZ_JBHLYW010000004.1"/>
</dbReference>
<protein>
    <submittedName>
        <fullName evidence="2">Uncharacterized protein</fullName>
    </submittedName>
</protein>
<evidence type="ECO:0000256" key="1">
    <source>
        <dbReference type="SAM" id="SignalP"/>
    </source>
</evidence>
<dbReference type="EMBL" id="JBHLYW010000004">
    <property type="protein sequence ID" value="MFC0076185.1"/>
    <property type="molecule type" value="Genomic_DNA"/>
</dbReference>
<dbReference type="Proteomes" id="UP001589734">
    <property type="component" value="Unassembled WGS sequence"/>
</dbReference>
<evidence type="ECO:0000313" key="2">
    <source>
        <dbReference type="EMBL" id="MFC0076185.1"/>
    </source>
</evidence>
<comment type="caution">
    <text evidence="2">The sequence shown here is derived from an EMBL/GenBank/DDBJ whole genome shotgun (WGS) entry which is preliminary data.</text>
</comment>